<dbReference type="EMBL" id="LDUG01000023">
    <property type="protein sequence ID" value="KVW95856.1"/>
    <property type="molecule type" value="Genomic_DNA"/>
</dbReference>
<gene>
    <name evidence="1" type="ORF">ABW22_09385</name>
</gene>
<dbReference type="Proteomes" id="UP000064243">
    <property type="component" value="Unassembled WGS sequence"/>
</dbReference>
<dbReference type="PATRIC" id="fig|36861.3.peg.1535"/>
<sequence length="65" mass="7193">MPNNALHPTVRAPLRCGNYPGRLLVALSQTPHSDRLFFCLEQRAQGKNGAVQSDLIFGVPFLLVF</sequence>
<reference evidence="1 2" key="1">
    <citation type="journal article" date="2015" name="Appl. Environ. Microbiol.">
        <title>Aerobic and Anaerobic Thiosulfate Oxidation by a Cold-Adapted, Subglacial Chemoautotroph.</title>
        <authorList>
            <person name="Harrold Z.R."/>
            <person name="Skidmore M.L."/>
            <person name="Hamilton T.L."/>
            <person name="Desch L."/>
            <person name="Amada K."/>
            <person name="van Gelder W."/>
            <person name="Glover K."/>
            <person name="Roden E.E."/>
            <person name="Boyd E.S."/>
        </authorList>
    </citation>
    <scope>NUCLEOTIDE SEQUENCE [LARGE SCALE GENOMIC DNA]</scope>
    <source>
        <strain evidence="1 2">RG</strain>
    </source>
</reference>
<organism evidence="1 2">
    <name type="scientific">Thiobacillus denitrificans</name>
    <dbReference type="NCBI Taxonomy" id="36861"/>
    <lineage>
        <taxon>Bacteria</taxon>
        <taxon>Pseudomonadati</taxon>
        <taxon>Pseudomonadota</taxon>
        <taxon>Betaproteobacteria</taxon>
        <taxon>Nitrosomonadales</taxon>
        <taxon>Thiobacillaceae</taxon>
        <taxon>Thiobacillus</taxon>
    </lineage>
</organism>
<evidence type="ECO:0000313" key="2">
    <source>
        <dbReference type="Proteomes" id="UP000064243"/>
    </source>
</evidence>
<keyword evidence="2" id="KW-1185">Reference proteome</keyword>
<comment type="caution">
    <text evidence="1">The sequence shown here is derived from an EMBL/GenBank/DDBJ whole genome shotgun (WGS) entry which is preliminary data.</text>
</comment>
<protein>
    <submittedName>
        <fullName evidence="1">Uncharacterized protein</fullName>
    </submittedName>
</protein>
<evidence type="ECO:0000313" key="1">
    <source>
        <dbReference type="EMBL" id="KVW95856.1"/>
    </source>
</evidence>
<accession>A0A106BNS1</accession>
<proteinExistence type="predicted"/>
<name>A0A106BNS1_THIDE</name>
<dbReference type="AlphaFoldDB" id="A0A106BNS1"/>